<evidence type="ECO:0000313" key="22">
    <source>
        <dbReference type="EMBL" id="KAK1355681.1"/>
    </source>
</evidence>
<keyword evidence="3 16" id="KW-0245">EGF-like domain</keyword>
<dbReference type="Pfam" id="PF00069">
    <property type="entry name" value="Pkinase"/>
    <property type="match status" value="1"/>
</dbReference>
<dbReference type="PANTHER" id="PTHR27005">
    <property type="entry name" value="WALL-ASSOCIATED RECEPTOR KINASE-LIKE 21"/>
    <property type="match status" value="1"/>
</dbReference>
<feature type="transmembrane region" description="Helical" evidence="18">
    <location>
        <begin position="365"/>
        <end position="386"/>
    </location>
</feature>
<evidence type="ECO:0000256" key="12">
    <source>
        <dbReference type="ARBA" id="ARBA00023157"/>
    </source>
</evidence>
<dbReference type="GO" id="GO:0005886">
    <property type="term" value="C:plasma membrane"/>
    <property type="evidence" value="ECO:0007669"/>
    <property type="project" value="TreeGrafter"/>
</dbReference>
<evidence type="ECO:0000256" key="18">
    <source>
        <dbReference type="SAM" id="Phobius"/>
    </source>
</evidence>
<evidence type="ECO:0000256" key="14">
    <source>
        <dbReference type="ARBA" id="ARBA00047558"/>
    </source>
</evidence>
<dbReference type="InterPro" id="IPR008271">
    <property type="entry name" value="Ser/Thr_kinase_AS"/>
</dbReference>
<keyword evidence="12" id="KW-1015">Disulfide bond</keyword>
<proteinExistence type="predicted"/>
<evidence type="ECO:0000259" key="21">
    <source>
        <dbReference type="PROSITE" id="PS50026"/>
    </source>
</evidence>
<dbReference type="PROSITE" id="PS50011">
    <property type="entry name" value="PROTEIN_KINASE_DOM"/>
    <property type="match status" value="1"/>
</dbReference>
<accession>A0AAD8M041</accession>
<evidence type="ECO:0000256" key="9">
    <source>
        <dbReference type="ARBA" id="ARBA00022840"/>
    </source>
</evidence>
<evidence type="ECO:0000256" key="16">
    <source>
        <dbReference type="PROSITE-ProRule" id="PRU00076"/>
    </source>
</evidence>
<keyword evidence="9 17" id="KW-0067">ATP-binding</keyword>
<keyword evidence="11 18" id="KW-0472">Membrane</keyword>
<dbReference type="InterPro" id="IPR000152">
    <property type="entry name" value="EGF-type_Asp/Asn_hydroxyl_site"/>
</dbReference>
<keyword evidence="10 18" id="KW-1133">Transmembrane helix</keyword>
<name>A0AAD8M041_9APIA</name>
<dbReference type="CDD" id="cd14066">
    <property type="entry name" value="STKc_IRAK"/>
    <property type="match status" value="1"/>
</dbReference>
<dbReference type="InterPro" id="IPR025287">
    <property type="entry name" value="WAK_GUB"/>
</dbReference>
<evidence type="ECO:0000256" key="15">
    <source>
        <dbReference type="ARBA" id="ARBA00047951"/>
    </source>
</evidence>
<protein>
    <submittedName>
        <fullName evidence="22">Wall-associated receptor kinase-like protein 16</fullName>
    </submittedName>
</protein>
<evidence type="ECO:0000256" key="2">
    <source>
        <dbReference type="ARBA" id="ARBA00022527"/>
    </source>
</evidence>
<evidence type="ECO:0000256" key="17">
    <source>
        <dbReference type="PROSITE-ProRule" id="PRU10141"/>
    </source>
</evidence>
<dbReference type="EMBL" id="JAUIZM010000011">
    <property type="protein sequence ID" value="KAK1355681.1"/>
    <property type="molecule type" value="Genomic_DNA"/>
</dbReference>
<dbReference type="FunFam" id="3.30.200.20:FF:000043">
    <property type="entry name" value="Wall-associated receptor kinase 2"/>
    <property type="match status" value="1"/>
</dbReference>
<dbReference type="SMART" id="SM00220">
    <property type="entry name" value="S_TKc"/>
    <property type="match status" value="1"/>
</dbReference>
<dbReference type="Gene3D" id="1.10.510.10">
    <property type="entry name" value="Transferase(Phosphotransferase) domain 1"/>
    <property type="match status" value="1"/>
</dbReference>
<evidence type="ECO:0000259" key="20">
    <source>
        <dbReference type="PROSITE" id="PS50011"/>
    </source>
</evidence>
<keyword evidence="22" id="KW-0675">Receptor</keyword>
<dbReference type="InterPro" id="IPR018097">
    <property type="entry name" value="EGF_Ca-bd_CS"/>
</dbReference>
<dbReference type="InterPro" id="IPR000719">
    <property type="entry name" value="Prot_kinase_dom"/>
</dbReference>
<comment type="catalytic activity">
    <reaction evidence="15">
        <text>L-threonyl-[protein] + ATP = O-phospho-L-threonyl-[protein] + ADP + H(+)</text>
        <dbReference type="Rhea" id="RHEA:46608"/>
        <dbReference type="Rhea" id="RHEA-COMP:11060"/>
        <dbReference type="Rhea" id="RHEA-COMP:11605"/>
        <dbReference type="ChEBI" id="CHEBI:15378"/>
        <dbReference type="ChEBI" id="CHEBI:30013"/>
        <dbReference type="ChEBI" id="CHEBI:30616"/>
        <dbReference type="ChEBI" id="CHEBI:61977"/>
        <dbReference type="ChEBI" id="CHEBI:456216"/>
    </reaction>
</comment>
<dbReference type="PROSITE" id="PS00107">
    <property type="entry name" value="PROTEIN_KINASE_ATP"/>
    <property type="match status" value="1"/>
</dbReference>
<comment type="catalytic activity">
    <reaction evidence="14">
        <text>L-seryl-[protein] + ATP = O-phospho-L-seryl-[protein] + ADP + H(+)</text>
        <dbReference type="Rhea" id="RHEA:17989"/>
        <dbReference type="Rhea" id="RHEA-COMP:9863"/>
        <dbReference type="Rhea" id="RHEA-COMP:11604"/>
        <dbReference type="ChEBI" id="CHEBI:15378"/>
        <dbReference type="ChEBI" id="CHEBI:29999"/>
        <dbReference type="ChEBI" id="CHEBI:30616"/>
        <dbReference type="ChEBI" id="CHEBI:83421"/>
        <dbReference type="ChEBI" id="CHEBI:456216"/>
    </reaction>
</comment>
<evidence type="ECO:0000256" key="13">
    <source>
        <dbReference type="ARBA" id="ARBA00023180"/>
    </source>
</evidence>
<evidence type="ECO:0000256" key="7">
    <source>
        <dbReference type="ARBA" id="ARBA00022741"/>
    </source>
</evidence>
<keyword evidence="13" id="KW-0325">Glycoprotein</keyword>
<dbReference type="GO" id="GO:0004674">
    <property type="term" value="F:protein serine/threonine kinase activity"/>
    <property type="evidence" value="ECO:0007669"/>
    <property type="project" value="UniProtKB-KW"/>
</dbReference>
<dbReference type="SMART" id="SM00181">
    <property type="entry name" value="EGF"/>
    <property type="match status" value="2"/>
</dbReference>
<feature type="chain" id="PRO_5042047239" evidence="19">
    <location>
        <begin position="17"/>
        <end position="775"/>
    </location>
</feature>
<evidence type="ECO:0000256" key="19">
    <source>
        <dbReference type="SAM" id="SignalP"/>
    </source>
</evidence>
<dbReference type="Pfam" id="PF07645">
    <property type="entry name" value="EGF_CA"/>
    <property type="match status" value="1"/>
</dbReference>
<feature type="domain" description="EGF-like" evidence="21">
    <location>
        <begin position="313"/>
        <end position="349"/>
    </location>
</feature>
<comment type="subcellular location">
    <subcellularLocation>
        <location evidence="1">Membrane</location>
        <topology evidence="1">Single-pass type I membrane protein</topology>
    </subcellularLocation>
</comment>
<dbReference type="PANTHER" id="PTHR27005:SF283">
    <property type="entry name" value="OS02G0633066 PROTEIN"/>
    <property type="match status" value="1"/>
</dbReference>
<dbReference type="InterPro" id="IPR011009">
    <property type="entry name" value="Kinase-like_dom_sf"/>
</dbReference>
<dbReference type="InterPro" id="IPR001881">
    <property type="entry name" value="EGF-like_Ca-bd_dom"/>
</dbReference>
<dbReference type="Proteomes" id="UP001237642">
    <property type="component" value="Unassembled WGS sequence"/>
</dbReference>
<dbReference type="InterPro" id="IPR049883">
    <property type="entry name" value="NOTCH1_EGF-like"/>
</dbReference>
<dbReference type="SMART" id="SM00179">
    <property type="entry name" value="EGF_CA"/>
    <property type="match status" value="1"/>
</dbReference>
<comment type="caution">
    <text evidence="16">Lacks conserved residue(s) required for the propagation of feature annotation.</text>
</comment>
<evidence type="ECO:0000256" key="3">
    <source>
        <dbReference type="ARBA" id="ARBA00022536"/>
    </source>
</evidence>
<dbReference type="Gene3D" id="3.30.200.20">
    <property type="entry name" value="Phosphorylase Kinase, domain 1"/>
    <property type="match status" value="1"/>
</dbReference>
<dbReference type="PROSITE" id="PS01187">
    <property type="entry name" value="EGF_CA"/>
    <property type="match status" value="1"/>
</dbReference>
<dbReference type="InterPro" id="IPR017441">
    <property type="entry name" value="Protein_kinase_ATP_BS"/>
</dbReference>
<dbReference type="PROSITE" id="PS00010">
    <property type="entry name" value="ASX_HYDROXYL"/>
    <property type="match status" value="1"/>
</dbReference>
<dbReference type="InterPro" id="IPR045274">
    <property type="entry name" value="WAK-like"/>
</dbReference>
<dbReference type="SUPFAM" id="SSF56112">
    <property type="entry name" value="Protein kinase-like (PK-like)"/>
    <property type="match status" value="1"/>
</dbReference>
<feature type="signal peptide" evidence="19">
    <location>
        <begin position="1"/>
        <end position="16"/>
    </location>
</feature>
<evidence type="ECO:0000256" key="8">
    <source>
        <dbReference type="ARBA" id="ARBA00022777"/>
    </source>
</evidence>
<dbReference type="PROSITE" id="PS50026">
    <property type="entry name" value="EGF_3"/>
    <property type="match status" value="1"/>
</dbReference>
<dbReference type="InterPro" id="IPR000742">
    <property type="entry name" value="EGF"/>
</dbReference>
<reference evidence="22" key="1">
    <citation type="submission" date="2023-02" db="EMBL/GenBank/DDBJ databases">
        <title>Genome of toxic invasive species Heracleum sosnowskyi carries increased number of genes despite the absence of recent whole-genome duplications.</title>
        <authorList>
            <person name="Schelkunov M."/>
            <person name="Shtratnikova V."/>
            <person name="Makarenko M."/>
            <person name="Klepikova A."/>
            <person name="Omelchenko D."/>
            <person name="Novikova G."/>
            <person name="Obukhova E."/>
            <person name="Bogdanov V."/>
            <person name="Penin A."/>
            <person name="Logacheva M."/>
        </authorList>
    </citation>
    <scope>NUCLEOTIDE SEQUENCE</scope>
    <source>
        <strain evidence="22">Hsosn_3</strain>
        <tissue evidence="22">Leaf</tissue>
    </source>
</reference>
<evidence type="ECO:0000256" key="10">
    <source>
        <dbReference type="ARBA" id="ARBA00022989"/>
    </source>
</evidence>
<keyword evidence="2" id="KW-0723">Serine/threonine-protein kinase</keyword>
<keyword evidence="6 19" id="KW-0732">Signal</keyword>
<dbReference type="GO" id="GO:0007166">
    <property type="term" value="P:cell surface receptor signaling pathway"/>
    <property type="evidence" value="ECO:0007669"/>
    <property type="project" value="InterPro"/>
</dbReference>
<gene>
    <name evidence="22" type="ORF">POM88_048937</name>
</gene>
<organism evidence="22 23">
    <name type="scientific">Heracleum sosnowskyi</name>
    <dbReference type="NCBI Taxonomy" id="360622"/>
    <lineage>
        <taxon>Eukaryota</taxon>
        <taxon>Viridiplantae</taxon>
        <taxon>Streptophyta</taxon>
        <taxon>Embryophyta</taxon>
        <taxon>Tracheophyta</taxon>
        <taxon>Spermatophyta</taxon>
        <taxon>Magnoliopsida</taxon>
        <taxon>eudicotyledons</taxon>
        <taxon>Gunneridae</taxon>
        <taxon>Pentapetalae</taxon>
        <taxon>asterids</taxon>
        <taxon>campanulids</taxon>
        <taxon>Apiales</taxon>
        <taxon>Apiaceae</taxon>
        <taxon>Apioideae</taxon>
        <taxon>apioid superclade</taxon>
        <taxon>Tordylieae</taxon>
        <taxon>Tordyliinae</taxon>
        <taxon>Heracleum</taxon>
    </lineage>
</organism>
<dbReference type="SUPFAM" id="SSF57196">
    <property type="entry name" value="EGF/Laminin"/>
    <property type="match status" value="1"/>
</dbReference>
<evidence type="ECO:0000256" key="5">
    <source>
        <dbReference type="ARBA" id="ARBA00022692"/>
    </source>
</evidence>
<dbReference type="GO" id="GO:0030247">
    <property type="term" value="F:polysaccharide binding"/>
    <property type="evidence" value="ECO:0007669"/>
    <property type="project" value="InterPro"/>
</dbReference>
<reference evidence="22" key="2">
    <citation type="submission" date="2023-05" db="EMBL/GenBank/DDBJ databases">
        <authorList>
            <person name="Schelkunov M.I."/>
        </authorList>
    </citation>
    <scope>NUCLEOTIDE SEQUENCE</scope>
    <source>
        <strain evidence="22">Hsosn_3</strain>
        <tissue evidence="22">Leaf</tissue>
    </source>
</reference>
<dbReference type="Gene3D" id="2.10.25.10">
    <property type="entry name" value="Laminin"/>
    <property type="match status" value="1"/>
</dbReference>
<keyword evidence="23" id="KW-1185">Reference proteome</keyword>
<evidence type="ECO:0000256" key="6">
    <source>
        <dbReference type="ARBA" id="ARBA00022729"/>
    </source>
</evidence>
<keyword evidence="4" id="KW-0808">Transferase</keyword>
<dbReference type="PROSITE" id="PS00108">
    <property type="entry name" value="PROTEIN_KINASE_ST"/>
    <property type="match status" value="1"/>
</dbReference>
<evidence type="ECO:0000256" key="1">
    <source>
        <dbReference type="ARBA" id="ARBA00004479"/>
    </source>
</evidence>
<dbReference type="FunFam" id="1.10.510.10:FF:000084">
    <property type="entry name" value="Wall-associated receptor kinase 2"/>
    <property type="match status" value="1"/>
</dbReference>
<dbReference type="AlphaFoldDB" id="A0AAD8M041"/>
<evidence type="ECO:0000313" key="23">
    <source>
        <dbReference type="Proteomes" id="UP001237642"/>
    </source>
</evidence>
<sequence>MHFFILLLCLQQFCWGLKAVDSSSTTFEYDIMDANHTILNAETITMPGCPKKCGNLTVPYPFGIKSEGLSCSKDSLFDITCNNSTNPPKAFINTGNLEVLDISNSELRISNLLSYKCYDTFGKRTERQSVYFGLGKNPYLFSKANVLTVVGCDDFARIYNSPEGYLPKGCTTTCQNISEVTENECSGGGCCQVSINIKRYYKLFLSSYYNHANVSSFSRCGYAFFGERSRFTFKGLSDLKNPDFFNTTTASVPIVLDWAIGKNSCTEAYQDSNSYACKDPNSYCINGTQSVGYRCNCKDGYEGNPYFSAGCKDINECERQTDDCQHDCNNTQGGYDCSCRSGYYSTDSDSKICIAKTSKSQPIKYILGMGFGCLSIIIAMNWLYCIMRRKKNTQLREKFFHQNGGLLLRQQSATEGGAIESTKHFTYEELKKATNNYSSDRILGQGGYGIVYKGILPDQRVVAIKKSRVMDQNQVGQFINEVRILTQVIHRNVVKLLGCCLECEVPLLVYEFVPNGTLFHHVHNIDGVGSWLSLENRLRIAAESSGALAYLHSAVSIPIIHRDVKLANILLDNNNVAKISDFGASRLIPMDQTEVTTLVQGTLGYLDPEYFHTGQLTEKSDVYSFGVVLAELLTGRQPICMANPQEERNLATYFVTSLKENRLLQIIEPRLVKEGTFDQLQKAAQLVKRCLNLNGDERPTMKEVTMEIESLRKYTKHPWANEHGNEDTTSLIGHTKIQHSDLYEIQLSSYHNVVQDSEQYSSGTISLLHPPTSPR</sequence>
<keyword evidence="7 17" id="KW-0547">Nucleotide-binding</keyword>
<dbReference type="Pfam" id="PF13947">
    <property type="entry name" value="GUB_WAK_bind"/>
    <property type="match status" value="1"/>
</dbReference>
<evidence type="ECO:0000256" key="11">
    <source>
        <dbReference type="ARBA" id="ARBA00023136"/>
    </source>
</evidence>
<comment type="caution">
    <text evidence="22">The sequence shown here is derived from an EMBL/GenBank/DDBJ whole genome shotgun (WGS) entry which is preliminary data.</text>
</comment>
<keyword evidence="5 18" id="KW-0812">Transmembrane</keyword>
<dbReference type="GO" id="GO:0005524">
    <property type="term" value="F:ATP binding"/>
    <property type="evidence" value="ECO:0007669"/>
    <property type="project" value="UniProtKB-UniRule"/>
</dbReference>
<feature type="domain" description="Protein kinase" evidence="20">
    <location>
        <begin position="437"/>
        <end position="720"/>
    </location>
</feature>
<keyword evidence="8 22" id="KW-0418">Kinase</keyword>
<evidence type="ECO:0000256" key="4">
    <source>
        <dbReference type="ARBA" id="ARBA00022679"/>
    </source>
</evidence>
<dbReference type="GO" id="GO:0005509">
    <property type="term" value="F:calcium ion binding"/>
    <property type="evidence" value="ECO:0007669"/>
    <property type="project" value="InterPro"/>
</dbReference>
<feature type="binding site" evidence="17">
    <location>
        <position position="466"/>
    </location>
    <ligand>
        <name>ATP</name>
        <dbReference type="ChEBI" id="CHEBI:30616"/>
    </ligand>
</feature>
<dbReference type="CDD" id="cd00054">
    <property type="entry name" value="EGF_CA"/>
    <property type="match status" value="1"/>
</dbReference>